<feature type="region of interest" description="Disordered" evidence="1">
    <location>
        <begin position="294"/>
        <end position="381"/>
    </location>
</feature>
<proteinExistence type="predicted"/>
<sequence>MEHANGSANGYAKSKNGLNGVNGINGMNGFSSSISTHTATPQRRSTPKPRRGRLSWLFSLLARLFTWYSILSILFRCPATLEECTDASPRICKPYFQLTHAVSPHVEPYYHAYAAPYLELARPYYETVDQRLLSPSWAYATKHGSPRVAQAQAFGKEKWEKTLQPELVKYQALAQAKYGQTLAPHVNQLSATVAPYYEVARTNALQTYHDYLLPGYVFVQPYAQQGYTAASTFTTETAVPSAVWAWNKTLVFLDGTVWPHVRSLYTENVEPQLLKIGQRLGRYNGNNTQKATEAISSSTAAKADSTLTKPTSVASSASATPVSSEATTSTAEQSSSSNVAPPSPEEPAVNSEAASAKARLGGEQIPAPDVAPNESEVRRTARETVADDLQAWQEKYAKAADEGAAEIDDRIEEIAKRMIERQAKTMGNSLVGQLKDTVDTELATLKAEIQGIVSEVKSGSQSPEAGQEKVTAAVRKAGMEIKDRSQDIRNWRTNYETEMEISVTKFAEDHFKILDSIRDLALQKIGMKWAWMDGVTYKDWAKYHQLKERFDEWQAELKNLITSHPQLESAQNEGLAVEGRAMELAQSAAKELASLKQVAGFKIIALDDSDEFDPEITRTAAEEAEKAATAPEVEAETVGDEKPAGDEETATKLQESASIVAEKVESVASGVSDSAKRVVQEASAPIAPSSGSDRPEIAEASSAVLEETPVFLGNTTEATEAAQPEDLGAAHVPIDEVAEPVEAELSAVEEPEAPSATDTVKPAFLGAAAQSVPSRQPILDDDSFEAAGSVISAIQSDIPATISSAASSAYSAALAGAAERYSQALSLASAQVGATPKPAHEKLLSSVTAAYSNAVAAASSQLDAALGAAQHGLFATTATSAFPSIPTFVDWAHVESIAASRLNEGRSWAEAQYENAKIAIGAATPTPTDLSGTASSVASVAGESLSAVTAAAGANAEKLLQNAQYNYYAGLGIAQARYSEFLAAASSAFSSITATPTPTDFAGTLSSAASVASESAASVASAAQNHAEAAASVVEENASAAASVISENVSSVAAAGYDNIAAGYENAASAAEAAGAFAQENWNAVLDQVSAQIYGAATPTPWYESLYNAAGDYVGSATEALGGGADTVTSAAGSYATAASQGASEQYAMVSSIVSELLVGKEPTFSESVYSRLAAAYSGAADSASSFASAASKTVASIATEATEEVKQATEYVKDEL</sequence>
<evidence type="ECO:0000313" key="3">
    <source>
        <dbReference type="Proteomes" id="UP000094444"/>
    </source>
</evidence>
<dbReference type="STRING" id="158607.A0A2P5HPL9"/>
<feature type="compositionally biased region" description="Polar residues" evidence="1">
    <location>
        <begin position="294"/>
        <end position="309"/>
    </location>
</feature>
<organism evidence="2 3">
    <name type="scientific">Diaporthe helianthi</name>
    <dbReference type="NCBI Taxonomy" id="158607"/>
    <lineage>
        <taxon>Eukaryota</taxon>
        <taxon>Fungi</taxon>
        <taxon>Dikarya</taxon>
        <taxon>Ascomycota</taxon>
        <taxon>Pezizomycotina</taxon>
        <taxon>Sordariomycetes</taxon>
        <taxon>Sordariomycetidae</taxon>
        <taxon>Diaporthales</taxon>
        <taxon>Diaporthaceae</taxon>
        <taxon>Diaporthe</taxon>
    </lineage>
</organism>
<accession>A0A2P5HPL9</accession>
<reference evidence="2" key="1">
    <citation type="submission" date="2017-09" db="EMBL/GenBank/DDBJ databases">
        <title>Polyketide synthases of a Diaporthe helianthi virulent isolate.</title>
        <authorList>
            <person name="Baroncelli R."/>
        </authorList>
    </citation>
    <scope>NUCLEOTIDE SEQUENCE [LARGE SCALE GENOMIC DNA]</scope>
    <source>
        <strain evidence="2">7/96</strain>
    </source>
</reference>
<feature type="region of interest" description="Disordered" evidence="1">
    <location>
        <begin position="622"/>
        <end position="653"/>
    </location>
</feature>
<keyword evidence="3" id="KW-1185">Reference proteome</keyword>
<evidence type="ECO:0008006" key="4">
    <source>
        <dbReference type="Google" id="ProtNLM"/>
    </source>
</evidence>
<dbReference type="OrthoDB" id="3260408at2759"/>
<dbReference type="Proteomes" id="UP000094444">
    <property type="component" value="Unassembled WGS sequence"/>
</dbReference>
<gene>
    <name evidence="2" type="ORF">DHEL01_v209393</name>
</gene>
<name>A0A2P5HPL9_DIAHE</name>
<dbReference type="AlphaFoldDB" id="A0A2P5HPL9"/>
<feature type="compositionally biased region" description="Low complexity" evidence="1">
    <location>
        <begin position="310"/>
        <end position="337"/>
    </location>
</feature>
<dbReference type="PANTHER" id="PTHR23242">
    <property type="entry name" value="TRANSCRIPTION FACTOR HOXA13"/>
    <property type="match status" value="1"/>
</dbReference>
<comment type="caution">
    <text evidence="2">The sequence shown here is derived from an EMBL/GenBank/DDBJ whole genome shotgun (WGS) entry which is preliminary data.</text>
</comment>
<dbReference type="InParanoid" id="A0A2P5HPL9"/>
<evidence type="ECO:0000313" key="2">
    <source>
        <dbReference type="EMBL" id="POS72213.1"/>
    </source>
</evidence>
<feature type="region of interest" description="Disordered" evidence="1">
    <location>
        <begin position="670"/>
        <end position="698"/>
    </location>
</feature>
<evidence type="ECO:0000256" key="1">
    <source>
        <dbReference type="SAM" id="MobiDB-lite"/>
    </source>
</evidence>
<dbReference type="EMBL" id="MAVT02001056">
    <property type="protein sequence ID" value="POS72213.1"/>
    <property type="molecule type" value="Genomic_DNA"/>
</dbReference>
<dbReference type="PANTHER" id="PTHR23242:SF9">
    <property type="entry name" value="TRANSCRIPTION FACTOR HOXA13"/>
    <property type="match status" value="1"/>
</dbReference>
<protein>
    <recommendedName>
        <fullName evidence="4">Transcription factor hoxa13</fullName>
    </recommendedName>
</protein>